<dbReference type="Gene3D" id="1.10.3720.10">
    <property type="entry name" value="MetI-like"/>
    <property type="match status" value="1"/>
</dbReference>
<sequence length="284" mass="30783">MPVRTPPARASRRALTALGVYALLLVGAAVTLLPFAFSVMTAFTTPTQFAQEGAVSLPNPATLGNFGELLGGAFGFGRSLGVTLAMTAVLLVGQLCFSIMAAYAFARIEFPGRSILFWTYLSSLMVPAVVLVIPLYLMMVQLGLRNTFWGLVLPFMFGSPYAVFLLREYFRGIPRDLVDAARIDGAGHFRIMTGIVVPLSRPIIVTLALITVVTAWNSFLWPLVVTTGKTWGVITVATASLQSQYTSNWTLVMAATTLALVPLVIVFLIFQKHIVRSITITGFK</sequence>
<keyword evidence="5 7" id="KW-1133">Transmembrane helix</keyword>
<keyword evidence="3" id="KW-1003">Cell membrane</keyword>
<dbReference type="EMBL" id="CP061169">
    <property type="protein sequence ID" value="QPZ40349.1"/>
    <property type="molecule type" value="Genomic_DNA"/>
</dbReference>
<protein>
    <submittedName>
        <fullName evidence="9">Carbohydrate ABC transporter permease</fullName>
    </submittedName>
</protein>
<organism evidence="9 10">
    <name type="scientific">Paramicrobacterium chengjingii</name>
    <dbReference type="NCBI Taxonomy" id="2769067"/>
    <lineage>
        <taxon>Bacteria</taxon>
        <taxon>Bacillati</taxon>
        <taxon>Actinomycetota</taxon>
        <taxon>Actinomycetes</taxon>
        <taxon>Micrococcales</taxon>
        <taxon>Microbacteriaceae</taxon>
        <taxon>Paramicrobacterium</taxon>
    </lineage>
</organism>
<dbReference type="PANTHER" id="PTHR43744:SF12">
    <property type="entry name" value="ABC TRANSPORTER PERMEASE PROTEIN MG189-RELATED"/>
    <property type="match status" value="1"/>
</dbReference>
<comment type="subcellular location">
    <subcellularLocation>
        <location evidence="1 7">Cell membrane</location>
        <topology evidence="1 7">Multi-pass membrane protein</topology>
    </subcellularLocation>
</comment>
<reference evidence="9 10" key="1">
    <citation type="submission" date="2020-12" db="EMBL/GenBank/DDBJ databases">
        <title>Microbacterium sp. HY060.</title>
        <authorList>
            <person name="Zhou J."/>
        </authorList>
    </citation>
    <scope>NUCLEOTIDE SEQUENCE [LARGE SCALE GENOMIC DNA]</scope>
    <source>
        <strain evidence="9 10">HY60</strain>
    </source>
</reference>
<evidence type="ECO:0000256" key="6">
    <source>
        <dbReference type="ARBA" id="ARBA00023136"/>
    </source>
</evidence>
<dbReference type="PROSITE" id="PS50928">
    <property type="entry name" value="ABC_TM1"/>
    <property type="match status" value="1"/>
</dbReference>
<evidence type="ECO:0000256" key="2">
    <source>
        <dbReference type="ARBA" id="ARBA00022448"/>
    </source>
</evidence>
<accession>A0ABX6YNH1</accession>
<evidence type="ECO:0000256" key="3">
    <source>
        <dbReference type="ARBA" id="ARBA00022475"/>
    </source>
</evidence>
<evidence type="ECO:0000313" key="9">
    <source>
        <dbReference type="EMBL" id="QPZ40349.1"/>
    </source>
</evidence>
<feature type="transmembrane region" description="Helical" evidence="7">
    <location>
        <begin position="14"/>
        <end position="37"/>
    </location>
</feature>
<gene>
    <name evidence="9" type="ORF">HCR76_13785</name>
</gene>
<dbReference type="SUPFAM" id="SSF161098">
    <property type="entry name" value="MetI-like"/>
    <property type="match status" value="1"/>
</dbReference>
<evidence type="ECO:0000256" key="5">
    <source>
        <dbReference type="ARBA" id="ARBA00022989"/>
    </source>
</evidence>
<dbReference type="Pfam" id="PF00528">
    <property type="entry name" value="BPD_transp_1"/>
    <property type="match status" value="1"/>
</dbReference>
<dbReference type="PANTHER" id="PTHR43744">
    <property type="entry name" value="ABC TRANSPORTER PERMEASE PROTEIN MG189-RELATED-RELATED"/>
    <property type="match status" value="1"/>
</dbReference>
<feature type="domain" description="ABC transmembrane type-1" evidence="8">
    <location>
        <begin position="80"/>
        <end position="270"/>
    </location>
</feature>
<dbReference type="InterPro" id="IPR000515">
    <property type="entry name" value="MetI-like"/>
</dbReference>
<dbReference type="InterPro" id="IPR035906">
    <property type="entry name" value="MetI-like_sf"/>
</dbReference>
<keyword evidence="10" id="KW-1185">Reference proteome</keyword>
<keyword evidence="6 7" id="KW-0472">Membrane</keyword>
<name>A0ABX6YNH1_9MICO</name>
<keyword evidence="4 7" id="KW-0812">Transmembrane</keyword>
<feature type="transmembrane region" description="Helical" evidence="7">
    <location>
        <begin position="148"/>
        <end position="170"/>
    </location>
</feature>
<evidence type="ECO:0000256" key="4">
    <source>
        <dbReference type="ARBA" id="ARBA00022692"/>
    </source>
</evidence>
<proteinExistence type="inferred from homology"/>
<feature type="transmembrane region" description="Helical" evidence="7">
    <location>
        <begin position="80"/>
        <end position="103"/>
    </location>
</feature>
<evidence type="ECO:0000259" key="8">
    <source>
        <dbReference type="PROSITE" id="PS50928"/>
    </source>
</evidence>
<comment type="similarity">
    <text evidence="7">Belongs to the binding-protein-dependent transport system permease family.</text>
</comment>
<evidence type="ECO:0000256" key="1">
    <source>
        <dbReference type="ARBA" id="ARBA00004651"/>
    </source>
</evidence>
<feature type="transmembrane region" description="Helical" evidence="7">
    <location>
        <begin position="191"/>
        <end position="216"/>
    </location>
</feature>
<dbReference type="CDD" id="cd06261">
    <property type="entry name" value="TM_PBP2"/>
    <property type="match status" value="1"/>
</dbReference>
<feature type="transmembrane region" description="Helical" evidence="7">
    <location>
        <begin position="115"/>
        <end position="136"/>
    </location>
</feature>
<keyword evidence="2 7" id="KW-0813">Transport</keyword>
<evidence type="ECO:0000256" key="7">
    <source>
        <dbReference type="RuleBase" id="RU363032"/>
    </source>
</evidence>
<dbReference type="Proteomes" id="UP000662814">
    <property type="component" value="Chromosome"/>
</dbReference>
<evidence type="ECO:0000313" key="10">
    <source>
        <dbReference type="Proteomes" id="UP000662814"/>
    </source>
</evidence>
<feature type="transmembrane region" description="Helical" evidence="7">
    <location>
        <begin position="249"/>
        <end position="270"/>
    </location>
</feature>